<sequence>MKRILIIALISIIAMTNAMAQSMSDSKVIEFVQKEQKKGTSQAQIVTKLMQKGVSVTRLQQLRKKYSKMQNGSLGASSTPTEGADNRSRTANGTSKRGGKSVEGKSTLGGEEFYPELSRRMDGGDDDEYSMDDGVDALNDFMPDSLTILEKKLEKKLKSRRKVFGRDIFNNKDLSFEPNMNIATPQNYVLGPGDAVIVDVYGASQKSETYTVSPDGEIVIEGFGPIQLSGLSVAQANRKLRSTLGSRYASSKVKLTVGQTKTIMVNVMGEVKAPGTYTLSAFASVFHALYMAGGTNELGTLRGIKVYRNGRLVSNVDIYDYILNGKLTGNVRLHDNDVIVVGPYECLVNISGKVKRPMWYEMKSTESMKSLLKYAGGFTGDAYTKSVRDIRKNGKEYSVYNVTEFDFASFKVADEDSVTVDSILPRYSNMVELKGAAFRPGKYQLGGEVTSVRSLITIADGLREDAFTQHAVMHRMKKDRTLEVIPVDIQGIMDGTVADIPLCNEDVLFIPSQKELTGERKLKIYGEVYYPGTYQYADGMTVEDFILQAGGLKNSASTTVKVNRRMADSSASSTGNVRTESYEMQLVDGFVLDGKEGFKLQPFDEVYVTRNAAYVEQMSVSIEGEVMSAGHYGMTKANTRVSDVLKLCGGITAQAAPNGVYIMRKLNEEEKRIRLKKLDEQRAYRAYAGNGSQQLSDGGSKYLFADSLLIEQFLRQDEYKVAVDLQASINEPGSAGDIILRDGDRIIVQETNNTVRVTGAVPYENTVPFVKGKGIKYYMAQGGARGAKNRRWAYIVYQNGSAKMVRDGAKVEPGCEIVLPERNTQSTAAQNASMWVSIGSTLATMGAVIVSVLK</sequence>
<comment type="caution">
    <text evidence="1">The sequence shown here is derived from an EMBL/GenBank/DDBJ whole genome shotgun (WGS) entry which is preliminary data.</text>
</comment>
<organism evidence="1 2">
    <name type="scientific">Palleniella muris</name>
    <dbReference type="NCBI Taxonomy" id="3038145"/>
    <lineage>
        <taxon>Bacteria</taxon>
        <taxon>Pseudomonadati</taxon>
        <taxon>Bacteroidota</taxon>
        <taxon>Bacteroidia</taxon>
        <taxon>Bacteroidales</taxon>
        <taxon>Prevotellaceae</taxon>
        <taxon>Palleniella</taxon>
    </lineage>
</organism>
<evidence type="ECO:0000313" key="2">
    <source>
        <dbReference type="Proteomes" id="UP000308886"/>
    </source>
</evidence>
<reference evidence="1" key="1">
    <citation type="submission" date="2019-04" db="EMBL/GenBank/DDBJ databases">
        <title>Microbes associate with the intestines of laboratory mice.</title>
        <authorList>
            <person name="Navarre W."/>
            <person name="Wong E."/>
            <person name="Huang K."/>
            <person name="Tropini C."/>
            <person name="Ng K."/>
            <person name="Yu B."/>
        </authorList>
    </citation>
    <scope>NUCLEOTIDE SEQUENCE</scope>
    <source>
        <strain evidence="1">NM73_A23</strain>
    </source>
</reference>
<keyword evidence="2" id="KW-1185">Reference proteome</keyword>
<name>A0AC61QS72_9BACT</name>
<evidence type="ECO:0000313" key="1">
    <source>
        <dbReference type="EMBL" id="TGX83190.1"/>
    </source>
</evidence>
<proteinExistence type="predicted"/>
<gene>
    <name evidence="1" type="ORF">E5358_04410</name>
</gene>
<protein>
    <submittedName>
        <fullName evidence="1">Capsule biosynthesis protein</fullName>
    </submittedName>
</protein>
<dbReference type="Proteomes" id="UP000308886">
    <property type="component" value="Unassembled WGS sequence"/>
</dbReference>
<accession>A0AC61QS72</accession>
<dbReference type="EMBL" id="SRZC01000005">
    <property type="protein sequence ID" value="TGX83190.1"/>
    <property type="molecule type" value="Genomic_DNA"/>
</dbReference>